<gene>
    <name evidence="1" type="ORF">QFC22_006738</name>
</gene>
<evidence type="ECO:0000313" key="1">
    <source>
        <dbReference type="EMBL" id="KAJ9110408.1"/>
    </source>
</evidence>
<proteinExistence type="predicted"/>
<evidence type="ECO:0000313" key="2">
    <source>
        <dbReference type="Proteomes" id="UP001243375"/>
    </source>
</evidence>
<organism evidence="1 2">
    <name type="scientific">Naganishia vaughanmartiniae</name>
    <dbReference type="NCBI Taxonomy" id="1424756"/>
    <lineage>
        <taxon>Eukaryota</taxon>
        <taxon>Fungi</taxon>
        <taxon>Dikarya</taxon>
        <taxon>Basidiomycota</taxon>
        <taxon>Agaricomycotina</taxon>
        <taxon>Tremellomycetes</taxon>
        <taxon>Filobasidiales</taxon>
        <taxon>Filobasidiaceae</taxon>
        <taxon>Naganishia</taxon>
    </lineage>
</organism>
<name>A0ACC2WF95_9TREE</name>
<protein>
    <submittedName>
        <fullName evidence="1">Uncharacterized protein</fullName>
    </submittedName>
</protein>
<reference evidence="1" key="1">
    <citation type="submission" date="2023-04" db="EMBL/GenBank/DDBJ databases">
        <title>Draft Genome sequencing of Naganishia species isolated from polar environments using Oxford Nanopore Technology.</title>
        <authorList>
            <person name="Leo P."/>
            <person name="Venkateswaran K."/>
        </authorList>
    </citation>
    <scope>NUCLEOTIDE SEQUENCE</scope>
    <source>
        <strain evidence="1">MNA-CCFEE 5425</strain>
    </source>
</reference>
<dbReference type="EMBL" id="JASBWU010000042">
    <property type="protein sequence ID" value="KAJ9110408.1"/>
    <property type="molecule type" value="Genomic_DNA"/>
</dbReference>
<comment type="caution">
    <text evidence="1">The sequence shown here is derived from an EMBL/GenBank/DDBJ whole genome shotgun (WGS) entry which is preliminary data.</text>
</comment>
<feature type="non-terminal residue" evidence="1">
    <location>
        <position position="1"/>
    </location>
</feature>
<sequence>GKVTIDLQQTDIGRPLKKGEQILMYYDDDMDFDGNPGYSFLPEKLVESDAPRALEDDGMGECVDDVEKDDDYENTVNRRKKTRKGGANLKVGKKVRVVRKLKVIKMIARRSRQGVRKGAA</sequence>
<accession>A0ACC2WF95</accession>
<keyword evidence="2" id="KW-1185">Reference proteome</keyword>
<dbReference type="Proteomes" id="UP001243375">
    <property type="component" value="Unassembled WGS sequence"/>
</dbReference>